<evidence type="ECO:0000313" key="5">
    <source>
        <dbReference type="Proteomes" id="UP000325313"/>
    </source>
</evidence>
<comment type="caution">
    <text evidence="2">The sequence shown here is derived from an EMBL/GenBank/DDBJ whole genome shotgun (WGS) entry which is preliminary data.</text>
</comment>
<evidence type="ECO:0000313" key="2">
    <source>
        <dbReference type="EMBL" id="KAA1081286.1"/>
    </source>
</evidence>
<feature type="region of interest" description="Disordered" evidence="1">
    <location>
        <begin position="1"/>
        <end position="59"/>
    </location>
</feature>
<dbReference type="EMBL" id="VSWC01000131">
    <property type="protein sequence ID" value="KAA1081286.1"/>
    <property type="molecule type" value="Genomic_DNA"/>
</dbReference>
<feature type="region of interest" description="Disordered" evidence="1">
    <location>
        <begin position="235"/>
        <end position="266"/>
    </location>
</feature>
<feature type="compositionally biased region" description="Basic residues" evidence="1">
    <location>
        <begin position="36"/>
        <end position="47"/>
    </location>
</feature>
<reference evidence="4 5" key="1">
    <citation type="submission" date="2019-05" db="EMBL/GenBank/DDBJ databases">
        <title>Emergence of the Ug99 lineage of the wheat stem rust pathogen through somatic hybridization.</title>
        <authorList>
            <person name="Li F."/>
            <person name="Upadhyaya N.M."/>
            <person name="Sperschneider J."/>
            <person name="Matny O."/>
            <person name="Nguyen-Phuc H."/>
            <person name="Mago R."/>
            <person name="Raley C."/>
            <person name="Miller M.E."/>
            <person name="Silverstein K.A.T."/>
            <person name="Henningsen E."/>
            <person name="Hirsch C.D."/>
            <person name="Visser B."/>
            <person name="Pretorius Z.A."/>
            <person name="Steffenson B.J."/>
            <person name="Schwessinger B."/>
            <person name="Dodds P.N."/>
            <person name="Figueroa M."/>
        </authorList>
    </citation>
    <scope>NUCLEOTIDE SEQUENCE [LARGE SCALE GENOMIC DNA]</scope>
    <source>
        <strain evidence="2">21-0</strain>
        <strain evidence="3 5">Ug99</strain>
    </source>
</reference>
<protein>
    <submittedName>
        <fullName evidence="2">Uncharacterized protein</fullName>
    </submittedName>
</protein>
<evidence type="ECO:0000256" key="1">
    <source>
        <dbReference type="SAM" id="MobiDB-lite"/>
    </source>
</evidence>
<evidence type="ECO:0000313" key="4">
    <source>
        <dbReference type="Proteomes" id="UP000324748"/>
    </source>
</evidence>
<keyword evidence="4" id="KW-1185">Reference proteome</keyword>
<dbReference type="Proteomes" id="UP000325313">
    <property type="component" value="Unassembled WGS sequence"/>
</dbReference>
<proteinExistence type="predicted"/>
<accession>A0A5B0MYE8</accession>
<dbReference type="Proteomes" id="UP000324748">
    <property type="component" value="Unassembled WGS sequence"/>
</dbReference>
<gene>
    <name evidence="2" type="ORF">PGT21_033079</name>
    <name evidence="3" type="ORF">PGTUg99_015304</name>
</gene>
<feature type="compositionally biased region" description="Polar residues" evidence="1">
    <location>
        <begin position="247"/>
        <end position="257"/>
    </location>
</feature>
<dbReference type="OrthoDB" id="2506772at2759"/>
<name>A0A5B0MYE8_PUCGR</name>
<dbReference type="EMBL" id="VDEP01000111">
    <property type="protein sequence ID" value="KAA1130236.1"/>
    <property type="molecule type" value="Genomic_DNA"/>
</dbReference>
<organism evidence="2 4">
    <name type="scientific">Puccinia graminis f. sp. tritici</name>
    <dbReference type="NCBI Taxonomy" id="56615"/>
    <lineage>
        <taxon>Eukaryota</taxon>
        <taxon>Fungi</taxon>
        <taxon>Dikarya</taxon>
        <taxon>Basidiomycota</taxon>
        <taxon>Pucciniomycotina</taxon>
        <taxon>Pucciniomycetes</taxon>
        <taxon>Pucciniales</taxon>
        <taxon>Pucciniaceae</taxon>
        <taxon>Puccinia</taxon>
    </lineage>
</organism>
<sequence>MTPSTSQPIMLDLASDDSSSDEKVNDAPMAEDAQARKGKTPAKSKKPKPPETQLPHRLSSLTRSIVEFAKFMMGTTGRDNYHLPDPPTSEELKQYEAWGIDYVQAVNAFHQEQASRNDIEDEAEREHLKKKELKELELSLQSTRYEPAPIPPNYEISKHFKDQCDQSFRLKGFPRITFQWNKPSLEGSSWNHATADILANQWHSWYIKDRRYSPSTKLTVDAKGVIGRWLKTAAMNQAQKPKEESSENSTRTTQEMNTLRRHREQRRVQIARHRHASAMRSVPKQHKEYLSELLLANDMSSDYEDDEDPEVPPTRILPFWRSKALTDLLHELDVATIQLASSEKKPNLIKLLQRKETREATELEVSQEKVPTNVCLQGFNKYFLQDTSILERRQLQIDETPKSYSLTQALVDLQKLTCKSNAVPID</sequence>
<evidence type="ECO:0000313" key="3">
    <source>
        <dbReference type="EMBL" id="KAA1130236.1"/>
    </source>
</evidence>
<dbReference type="AlphaFoldDB" id="A0A5B0MYE8"/>